<dbReference type="Proteomes" id="UP000309215">
    <property type="component" value="Unassembled WGS sequence"/>
</dbReference>
<dbReference type="RefSeq" id="WP_136930933.1">
    <property type="nucleotide sequence ID" value="NZ_SSMQ01000022.1"/>
</dbReference>
<reference evidence="2 3" key="1">
    <citation type="submission" date="2019-04" db="EMBL/GenBank/DDBJ databases">
        <authorList>
            <person name="Li Y."/>
            <person name="Wang J."/>
        </authorList>
    </citation>
    <scope>NUCLEOTIDE SEQUENCE [LARGE SCALE GENOMIC DNA]</scope>
    <source>
        <strain evidence="2 3">DSM 14668</strain>
    </source>
</reference>
<dbReference type="OrthoDB" id="5514386at2"/>
<organism evidence="2 3">
    <name type="scientific">Polyangium fumosum</name>
    <dbReference type="NCBI Taxonomy" id="889272"/>
    <lineage>
        <taxon>Bacteria</taxon>
        <taxon>Pseudomonadati</taxon>
        <taxon>Myxococcota</taxon>
        <taxon>Polyangia</taxon>
        <taxon>Polyangiales</taxon>
        <taxon>Polyangiaceae</taxon>
        <taxon>Polyangium</taxon>
    </lineage>
</organism>
<keyword evidence="3" id="KW-1185">Reference proteome</keyword>
<sequence>MKHEILIAFFFERAQADGALASLAELGVLPGDVSVIPKHVGHRGDLGLHLGSKASEGAAIGAAMGGLLGAIVGALGAAGSLVVPATGSVFAGPVVAAAAGAGVIGAIGVAVGGLLGARHPEFEARLLEDAVGMGGSLVAVRASPAAAGAVERLLEARGASFVRRESAEP</sequence>
<comment type="caution">
    <text evidence="2">The sequence shown here is derived from an EMBL/GenBank/DDBJ whole genome shotgun (WGS) entry which is preliminary data.</text>
</comment>
<feature type="transmembrane region" description="Helical" evidence="1">
    <location>
        <begin position="94"/>
        <end position="117"/>
    </location>
</feature>
<accession>A0A4U1J9R0</accession>
<keyword evidence="1" id="KW-0472">Membrane</keyword>
<feature type="transmembrane region" description="Helical" evidence="1">
    <location>
        <begin position="58"/>
        <end position="82"/>
    </location>
</feature>
<evidence type="ECO:0000313" key="2">
    <source>
        <dbReference type="EMBL" id="TKD05126.1"/>
    </source>
</evidence>
<keyword evidence="1" id="KW-0812">Transmembrane</keyword>
<name>A0A4U1J9R0_9BACT</name>
<proteinExistence type="predicted"/>
<dbReference type="AlphaFoldDB" id="A0A4U1J9R0"/>
<evidence type="ECO:0000256" key="1">
    <source>
        <dbReference type="SAM" id="Phobius"/>
    </source>
</evidence>
<evidence type="ECO:0008006" key="4">
    <source>
        <dbReference type="Google" id="ProtNLM"/>
    </source>
</evidence>
<protein>
    <recommendedName>
        <fullName evidence="4">DUF3341 domain-containing protein</fullName>
    </recommendedName>
</protein>
<gene>
    <name evidence="2" type="ORF">E8A74_21515</name>
</gene>
<keyword evidence="1" id="KW-1133">Transmembrane helix</keyword>
<dbReference type="EMBL" id="SSMQ01000022">
    <property type="protein sequence ID" value="TKD05126.1"/>
    <property type="molecule type" value="Genomic_DNA"/>
</dbReference>
<evidence type="ECO:0000313" key="3">
    <source>
        <dbReference type="Proteomes" id="UP000309215"/>
    </source>
</evidence>